<dbReference type="AlphaFoldDB" id="A0A2N3PYB7"/>
<dbReference type="InterPro" id="IPR006342">
    <property type="entry name" value="FkbM_mtfrase"/>
</dbReference>
<comment type="caution">
    <text evidence="4">The sequence shown here is derived from an EMBL/GenBank/DDBJ whole genome shotgun (WGS) entry which is preliminary data.</text>
</comment>
<dbReference type="Proteomes" id="UP000233293">
    <property type="component" value="Unassembled WGS sequence"/>
</dbReference>
<gene>
    <name evidence="4" type="ORF">CWS72_07365</name>
</gene>
<evidence type="ECO:0008006" key="6">
    <source>
        <dbReference type="Google" id="ProtNLM"/>
    </source>
</evidence>
<protein>
    <recommendedName>
        <fullName evidence="6">Methyltransferase FkbM domain-containing protein</fullName>
    </recommendedName>
</protein>
<dbReference type="CDD" id="cd03801">
    <property type="entry name" value="GT4_PimA-like"/>
    <property type="match status" value="1"/>
</dbReference>
<feature type="coiled-coil region" evidence="1">
    <location>
        <begin position="40"/>
        <end position="67"/>
    </location>
</feature>
<dbReference type="InterPro" id="IPR055050">
    <property type="entry name" value="WsaF_C"/>
</dbReference>
<dbReference type="Gene3D" id="3.40.50.11090">
    <property type="match status" value="1"/>
</dbReference>
<evidence type="ECO:0000313" key="4">
    <source>
        <dbReference type="EMBL" id="PKU25397.1"/>
    </source>
</evidence>
<proteinExistence type="predicted"/>
<dbReference type="Gene3D" id="3.40.50.2000">
    <property type="entry name" value="Glycogen Phosphorylase B"/>
    <property type="match status" value="1"/>
</dbReference>
<feature type="domain" description="WsaF C-terminal" evidence="3">
    <location>
        <begin position="518"/>
        <end position="617"/>
    </location>
</feature>
<evidence type="ECO:0000259" key="2">
    <source>
        <dbReference type="Pfam" id="PF05050"/>
    </source>
</evidence>
<reference evidence="5" key="1">
    <citation type="submission" date="2017-12" db="EMBL/GenBank/DDBJ databases">
        <title>Draft genome sequence of Telmatospirillum siberiense 26-4b1T, an acidotolerant peatland alphaproteobacterium potentially involved in sulfur cycling.</title>
        <authorList>
            <person name="Hausmann B."/>
            <person name="Pjevac P."/>
            <person name="Schreck K."/>
            <person name="Herbold C.W."/>
            <person name="Daims H."/>
            <person name="Wagner M."/>
            <person name="Pester M."/>
            <person name="Loy A."/>
        </authorList>
    </citation>
    <scope>NUCLEOTIDE SEQUENCE [LARGE SCALE GENOMIC DNA]</scope>
    <source>
        <strain evidence="5">26-4b1</strain>
    </source>
</reference>
<dbReference type="InterPro" id="IPR029063">
    <property type="entry name" value="SAM-dependent_MTases_sf"/>
</dbReference>
<dbReference type="CDD" id="cd02440">
    <property type="entry name" value="AdoMet_MTases"/>
    <property type="match status" value="1"/>
</dbReference>
<dbReference type="Gene3D" id="3.40.50.150">
    <property type="entry name" value="Vaccinia Virus protein VP39"/>
    <property type="match status" value="1"/>
</dbReference>
<organism evidence="4 5">
    <name type="scientific">Telmatospirillum siberiense</name>
    <dbReference type="NCBI Taxonomy" id="382514"/>
    <lineage>
        <taxon>Bacteria</taxon>
        <taxon>Pseudomonadati</taxon>
        <taxon>Pseudomonadota</taxon>
        <taxon>Alphaproteobacteria</taxon>
        <taxon>Rhodospirillales</taxon>
        <taxon>Rhodospirillaceae</taxon>
        <taxon>Telmatospirillum</taxon>
    </lineage>
</organism>
<keyword evidence="1" id="KW-0175">Coiled coil</keyword>
<accession>A0A2N3PYB7</accession>
<keyword evidence="5" id="KW-1185">Reference proteome</keyword>
<dbReference type="NCBIfam" id="TIGR01444">
    <property type="entry name" value="fkbM_fam"/>
    <property type="match status" value="1"/>
</dbReference>
<dbReference type="EMBL" id="PIUM01000005">
    <property type="protein sequence ID" value="PKU25397.1"/>
    <property type="molecule type" value="Genomic_DNA"/>
</dbReference>
<feature type="domain" description="Methyltransferase FkbM" evidence="2">
    <location>
        <begin position="146"/>
        <end position="264"/>
    </location>
</feature>
<evidence type="ECO:0000313" key="5">
    <source>
        <dbReference type="Proteomes" id="UP000233293"/>
    </source>
</evidence>
<evidence type="ECO:0000256" key="1">
    <source>
        <dbReference type="SAM" id="Coils"/>
    </source>
</evidence>
<dbReference type="SUPFAM" id="SSF53756">
    <property type="entry name" value="UDP-Glycosyltransferase/glycogen phosphorylase"/>
    <property type="match status" value="1"/>
</dbReference>
<name>A0A2N3PYB7_9PROT</name>
<evidence type="ECO:0000259" key="3">
    <source>
        <dbReference type="Pfam" id="PF22772"/>
    </source>
</evidence>
<dbReference type="Pfam" id="PF22772">
    <property type="entry name" value="WsaF_C"/>
    <property type="match status" value="1"/>
</dbReference>
<dbReference type="Pfam" id="PF05050">
    <property type="entry name" value="Methyltransf_21"/>
    <property type="match status" value="1"/>
</dbReference>
<sequence>MRMKGAAWLAGDRNPENSFQRLLDIHRELERDKRTVDGQLNELLDIHRELERDKRASDDRVRELLEKDEVSELRSAFRKASFFCVHGAVIEAPYPPVSPQIQNALAEEGYESVELYLGSQLIRRSDAVLDLGSGLGLSAIVAGMAANEGSVTGLEADPRVADLAQRNANRNVKNVTIRNSAVSVESGVFKFFQAPDFLANSLFPLEGATEISVPCVAFADLIAELQPDVITCDVEGVERNLFEGVDISCVRSIVLETHPVHIGDDGVQKCIADLAEAGLRKIDHLCWGPVLVFSRDKQDQYIEPFRIKPRGKKKNQYVAPFHLHNLPDVEIIRDIDSYRQSNSVHQGSTFVWYSPNWLYWWGGGIYTILRFAKFIADKGVKTIIYVYDNRGYPSLEKLRSDLDEAFPGHSITLTTSISELPEGHVAIATTHQSVFSVLRAPPCSARFYLMQEYESLLYTGGTQAEQANATYQLGFKGICGGDWLRSIFMSYGGKAIKFEFSVDRSVFYPSRPISDEIKRLFFFGRPTSDRRMYDLGVAVLQAIHEKYPHIEIIIAGLDDLPELPFPATYLGNLMIEETADLYRTCDIGLTFSGSNLSYLPLELMASGVPVLTNRGPQVSWFCKHLENAYCAYPFVSAFLDGFTQLVESKALRERLVRGGQESVVATSWASEADKIYAFISAEIGWDGSQR</sequence>
<dbReference type="SUPFAM" id="SSF53335">
    <property type="entry name" value="S-adenosyl-L-methionine-dependent methyltransferases"/>
    <property type="match status" value="1"/>
</dbReference>